<evidence type="ECO:0000256" key="1">
    <source>
        <dbReference type="ARBA" id="ARBA00004245"/>
    </source>
</evidence>
<dbReference type="Pfam" id="PF00270">
    <property type="entry name" value="DEAD"/>
    <property type="match status" value="1"/>
</dbReference>
<accession>A0A0V1HVW8</accession>
<evidence type="ECO:0000313" key="16">
    <source>
        <dbReference type="EMBL" id="KRZ14907.1"/>
    </source>
</evidence>
<evidence type="ECO:0000256" key="9">
    <source>
        <dbReference type="ARBA" id="ARBA00023212"/>
    </source>
</evidence>
<reference evidence="16 17" key="1">
    <citation type="submission" date="2015-01" db="EMBL/GenBank/DDBJ databases">
        <title>Evolution of Trichinella species and genotypes.</title>
        <authorList>
            <person name="Korhonen P.K."/>
            <person name="Edoardo P."/>
            <person name="Giuseppe L.R."/>
            <person name="Gasser R.B."/>
        </authorList>
    </citation>
    <scope>NUCLEOTIDE SEQUENCE [LARGE SCALE GENOMIC DNA]</scope>
    <source>
        <strain evidence="16">ISS1029</strain>
    </source>
</reference>
<evidence type="ECO:0000256" key="4">
    <source>
        <dbReference type="ARBA" id="ARBA00022490"/>
    </source>
</evidence>
<dbReference type="Pfam" id="PF00271">
    <property type="entry name" value="Helicase_C"/>
    <property type="match status" value="1"/>
</dbReference>
<keyword evidence="17" id="KW-1185">Reference proteome</keyword>
<keyword evidence="5" id="KW-0547">Nucleotide-binding</keyword>
<feature type="domain" description="DEAD-box RNA helicase Q" evidence="15">
    <location>
        <begin position="506"/>
        <end position="534"/>
    </location>
</feature>
<dbReference type="SMART" id="SM00268">
    <property type="entry name" value="ACTIN"/>
    <property type="match status" value="1"/>
</dbReference>
<dbReference type="Pfam" id="PF00022">
    <property type="entry name" value="Actin"/>
    <property type="match status" value="1"/>
</dbReference>
<keyword evidence="9" id="KW-0206">Cytoskeleton</keyword>
<dbReference type="Gene3D" id="3.30.420.40">
    <property type="match status" value="2"/>
</dbReference>
<dbReference type="OrthoDB" id="5919232at2759"/>
<dbReference type="EMBL" id="JYDP01000021">
    <property type="protein sequence ID" value="KRZ14907.1"/>
    <property type="molecule type" value="Genomic_DNA"/>
</dbReference>
<dbReference type="SMART" id="SM00490">
    <property type="entry name" value="HELICc"/>
    <property type="match status" value="1"/>
</dbReference>
<dbReference type="PANTHER" id="PTHR11937">
    <property type="entry name" value="ACTIN"/>
    <property type="match status" value="1"/>
</dbReference>
<evidence type="ECO:0000256" key="7">
    <source>
        <dbReference type="ARBA" id="ARBA00022806"/>
    </source>
</evidence>
<dbReference type="SUPFAM" id="SSF53067">
    <property type="entry name" value="Actin-like ATPase domain"/>
    <property type="match status" value="2"/>
</dbReference>
<sequence length="901" mass="101040">MDPEFTRPLVIDNGSGVFKAGFAGDDAPLAVFPSIIGRPRHQGVMIGMAKKGSYVGHEAQNMRGMLTLKYPIEHGIITNWNDMEIMWHHAFYNELRVSPKEHPVLLTEAPLNPKANRQKMAEIMFESFKTPAMYVAIQAVLSLYATGETTGIVLDCGDGVSHTVPIYEGFTLPHAILRLDLAGRDLTNYMITLLTERGYSFTTTAEREIVRDIKEKLCFVADDFEHKVMTEQLNRHFETSYELPDGQVITIGSERFRCPEALFQPSLLGLECCGLHETTKSSIMKCDVDLRKQLYENVLLSGGSTMFPGIGKRMKKEIIALGPDGVKVKIHTLPERKYSVWIGGSIMASLSTFQNMWEGRESLYDLPSILRYVMFDDAVDEGGLQHFIESVNKPCIAQTLATSSVTVFPELIYMCYADIVAIFSYYCCCHRSFIKMRKSKVTDVNCCVYKVQLLLLVMSRNAEGEIIYNNEEIALLRKLINDTLVDDSNSVFKIESGNSSVFEAAAHFEHLPLSFAILKQLCSLGYFKPSKIQATCLPFMLADPPVNVVAQSQSGTGKTVAFVLCVLQRLQLDNRWPQCLCLVPTCELAVQICDVFRKLGSYASSLSIALATRSPGATAPPPDQEITDQVIVGTPVTVMRWMHQLKCFDPQKLNIFILDEADLMLNLGPMGEQSIRVIRTLRADCQRLLFSTSNDSTVKKLFCIVAEDPVTIAVQNEELVLDNIEQFCILCKSDDEKFEAICNFHRTLVIGQCVIFCETRSTAHWLAVKIRAKGHGVTVLSGEMPMEQRAETIKRFRKGEDRILIATNLCARGIDIIQANIVINFNLPRNTVRQADIEAYIHHIGHCGRFGRRGLAFTFIMDLEELGYVQIIGNYLSKSVKMLDPFHLKNLTDLESSLSII</sequence>
<dbReference type="InterPro" id="IPR020902">
    <property type="entry name" value="Actin/actin-like_CS"/>
</dbReference>
<keyword evidence="6" id="KW-0378">Hydrolase</keyword>
<evidence type="ECO:0000256" key="3">
    <source>
        <dbReference type="ARBA" id="ARBA00012552"/>
    </source>
</evidence>
<evidence type="ECO:0000256" key="10">
    <source>
        <dbReference type="ARBA" id="ARBA00049360"/>
    </source>
</evidence>
<dbReference type="FunFam" id="3.30.420.40:FF:000291">
    <property type="entry name" value="Actin, alpha skeletal muscle"/>
    <property type="match status" value="1"/>
</dbReference>
<dbReference type="InterPro" id="IPR014001">
    <property type="entry name" value="Helicase_ATP-bd"/>
</dbReference>
<dbReference type="FunFam" id="3.30.420.40:FF:000218">
    <property type="entry name" value="actin, alpha sarcomeric/skeletal-like"/>
    <property type="match status" value="1"/>
</dbReference>
<dbReference type="InterPro" id="IPR043129">
    <property type="entry name" value="ATPase_NBD"/>
</dbReference>
<evidence type="ECO:0000256" key="8">
    <source>
        <dbReference type="ARBA" id="ARBA00022840"/>
    </source>
</evidence>
<keyword evidence="8" id="KW-0067">ATP-binding</keyword>
<proteinExistence type="inferred from homology"/>
<dbReference type="PROSITE" id="PS51192">
    <property type="entry name" value="HELICASE_ATP_BIND_1"/>
    <property type="match status" value="1"/>
</dbReference>
<comment type="subcellular location">
    <subcellularLocation>
        <location evidence="1">Cytoplasm</location>
        <location evidence="1">Cytoskeleton</location>
    </subcellularLocation>
</comment>
<dbReference type="GO" id="GO:0005524">
    <property type="term" value="F:ATP binding"/>
    <property type="evidence" value="ECO:0007669"/>
    <property type="project" value="UniProtKB-KW"/>
</dbReference>
<comment type="catalytic activity">
    <reaction evidence="10">
        <text>ATP + H2O = ADP + phosphate + H(+)</text>
        <dbReference type="Rhea" id="RHEA:13065"/>
        <dbReference type="ChEBI" id="CHEBI:15377"/>
        <dbReference type="ChEBI" id="CHEBI:15378"/>
        <dbReference type="ChEBI" id="CHEBI:30616"/>
        <dbReference type="ChEBI" id="CHEBI:43474"/>
        <dbReference type="ChEBI" id="CHEBI:456216"/>
    </reaction>
</comment>
<dbReference type="PROSITE" id="PS51194">
    <property type="entry name" value="HELICASE_CTER"/>
    <property type="match status" value="1"/>
</dbReference>
<name>A0A0V1HVW8_9BILA</name>
<dbReference type="InterPro" id="IPR027417">
    <property type="entry name" value="P-loop_NTPase"/>
</dbReference>
<evidence type="ECO:0000256" key="12">
    <source>
        <dbReference type="RuleBase" id="RU000487"/>
    </source>
</evidence>
<keyword evidence="4" id="KW-0963">Cytoplasm</keyword>
<evidence type="ECO:0000256" key="2">
    <source>
        <dbReference type="ARBA" id="ARBA00006752"/>
    </source>
</evidence>
<dbReference type="GO" id="GO:0016787">
    <property type="term" value="F:hydrolase activity"/>
    <property type="evidence" value="ECO:0007669"/>
    <property type="project" value="UniProtKB-KW"/>
</dbReference>
<dbReference type="EC" id="3.6.4.13" evidence="3"/>
<dbReference type="PRINTS" id="PR00190">
    <property type="entry name" value="ACTIN"/>
</dbReference>
<feature type="domain" description="Helicase C-terminal" evidence="14">
    <location>
        <begin position="723"/>
        <end position="892"/>
    </location>
</feature>
<dbReference type="InterPro" id="IPR011545">
    <property type="entry name" value="DEAD/DEAH_box_helicase_dom"/>
</dbReference>
<dbReference type="Gene3D" id="3.40.50.300">
    <property type="entry name" value="P-loop containing nucleotide triphosphate hydrolases"/>
    <property type="match status" value="2"/>
</dbReference>
<evidence type="ECO:0000259" key="13">
    <source>
        <dbReference type="PROSITE" id="PS51192"/>
    </source>
</evidence>
<dbReference type="SUPFAM" id="SSF52540">
    <property type="entry name" value="P-loop containing nucleoside triphosphate hydrolases"/>
    <property type="match status" value="1"/>
</dbReference>
<dbReference type="Gene3D" id="3.90.640.10">
    <property type="entry name" value="Actin, Chain A, domain 4"/>
    <property type="match status" value="1"/>
</dbReference>
<comment type="similarity">
    <text evidence="2 12">Belongs to the actin family.</text>
</comment>
<keyword evidence="7" id="KW-0347">Helicase</keyword>
<feature type="domain" description="Helicase ATP-binding" evidence="13">
    <location>
        <begin position="539"/>
        <end position="712"/>
    </location>
</feature>
<evidence type="ECO:0000259" key="14">
    <source>
        <dbReference type="PROSITE" id="PS51194"/>
    </source>
</evidence>
<dbReference type="Proteomes" id="UP000055024">
    <property type="component" value="Unassembled WGS sequence"/>
</dbReference>
<protein>
    <recommendedName>
        <fullName evidence="3">RNA helicase</fullName>
        <ecNumber evidence="3">3.6.4.13</ecNumber>
    </recommendedName>
</protein>
<dbReference type="InterPro" id="IPR004000">
    <property type="entry name" value="Actin"/>
</dbReference>
<evidence type="ECO:0000256" key="6">
    <source>
        <dbReference type="ARBA" id="ARBA00022801"/>
    </source>
</evidence>
<dbReference type="PROSITE" id="PS01132">
    <property type="entry name" value="ACTINS_ACT_LIKE"/>
    <property type="match status" value="1"/>
</dbReference>
<evidence type="ECO:0000256" key="5">
    <source>
        <dbReference type="ARBA" id="ARBA00022741"/>
    </source>
</evidence>
<evidence type="ECO:0000259" key="15">
    <source>
        <dbReference type="PROSITE" id="PS51195"/>
    </source>
</evidence>
<evidence type="ECO:0000256" key="11">
    <source>
        <dbReference type="PROSITE-ProRule" id="PRU00552"/>
    </source>
</evidence>
<dbReference type="FunFam" id="3.90.640.10:FF:000047">
    <property type="entry name" value="Actin, alpha skeletal muscle"/>
    <property type="match status" value="1"/>
</dbReference>
<organism evidence="16 17">
    <name type="scientific">Trichinella zimbabwensis</name>
    <dbReference type="NCBI Taxonomy" id="268475"/>
    <lineage>
        <taxon>Eukaryota</taxon>
        <taxon>Metazoa</taxon>
        <taxon>Ecdysozoa</taxon>
        <taxon>Nematoda</taxon>
        <taxon>Enoplea</taxon>
        <taxon>Dorylaimia</taxon>
        <taxon>Trichinellida</taxon>
        <taxon>Trichinellidae</taxon>
        <taxon>Trichinella</taxon>
    </lineage>
</organism>
<dbReference type="GO" id="GO:0005856">
    <property type="term" value="C:cytoskeleton"/>
    <property type="evidence" value="ECO:0007669"/>
    <property type="project" value="UniProtKB-SubCell"/>
</dbReference>
<gene>
    <name evidence="16" type="ORF">T11_2984</name>
</gene>
<evidence type="ECO:0000313" key="17">
    <source>
        <dbReference type="Proteomes" id="UP000055024"/>
    </source>
</evidence>
<dbReference type="InterPro" id="IPR014014">
    <property type="entry name" value="RNA_helicase_DEAD_Q_motif"/>
</dbReference>
<comment type="caution">
    <text evidence="16">The sequence shown here is derived from an EMBL/GenBank/DDBJ whole genome shotgun (WGS) entry which is preliminary data.</text>
</comment>
<dbReference type="AlphaFoldDB" id="A0A0V1HVW8"/>
<feature type="short sequence motif" description="Q motif" evidence="11">
    <location>
        <begin position="506"/>
        <end position="534"/>
    </location>
</feature>
<dbReference type="SMART" id="SM00487">
    <property type="entry name" value="DEXDc"/>
    <property type="match status" value="1"/>
</dbReference>
<dbReference type="STRING" id="268475.A0A0V1HVW8"/>
<dbReference type="GO" id="GO:0003724">
    <property type="term" value="F:RNA helicase activity"/>
    <property type="evidence" value="ECO:0007669"/>
    <property type="project" value="UniProtKB-EC"/>
</dbReference>
<dbReference type="InterPro" id="IPR001650">
    <property type="entry name" value="Helicase_C-like"/>
</dbReference>
<dbReference type="GO" id="GO:0003676">
    <property type="term" value="F:nucleic acid binding"/>
    <property type="evidence" value="ECO:0007669"/>
    <property type="project" value="InterPro"/>
</dbReference>
<dbReference type="CDD" id="cd18787">
    <property type="entry name" value="SF2_C_DEAD"/>
    <property type="match status" value="1"/>
</dbReference>
<dbReference type="PROSITE" id="PS51195">
    <property type="entry name" value="Q_MOTIF"/>
    <property type="match status" value="1"/>
</dbReference>